<sequence>MSKAAFAVLSAGTIVIASGAQASAFETPDLMSDSATVALAQHSGESFRTGEYDITCQGPNGQFMDWHDKAMFACHGFLDKYISGNHVAHIYPDLIPRGRALTKKEFGCSVAVVSTIVGLWGGPAGASAGRVASTATLSALGISTSC</sequence>
<organism evidence="2 3">
    <name type="scientific">Luteipulveratus mongoliensis</name>
    <dbReference type="NCBI Taxonomy" id="571913"/>
    <lineage>
        <taxon>Bacteria</taxon>
        <taxon>Bacillati</taxon>
        <taxon>Actinomycetota</taxon>
        <taxon>Actinomycetes</taxon>
        <taxon>Micrococcales</taxon>
        <taxon>Dermacoccaceae</taxon>
        <taxon>Luteipulveratus</taxon>
    </lineage>
</organism>
<evidence type="ECO:0000313" key="3">
    <source>
        <dbReference type="Proteomes" id="UP000066480"/>
    </source>
</evidence>
<dbReference type="KEGG" id="lmoi:VV02_22760"/>
<keyword evidence="1" id="KW-0732">Signal</keyword>
<dbReference type="Proteomes" id="UP000066480">
    <property type="component" value="Chromosome"/>
</dbReference>
<proteinExistence type="predicted"/>
<feature type="chain" id="PRO_5005461901" evidence="1">
    <location>
        <begin position="23"/>
        <end position="146"/>
    </location>
</feature>
<keyword evidence="3" id="KW-1185">Reference proteome</keyword>
<dbReference type="EMBL" id="CP011112">
    <property type="protein sequence ID" value="AKU18024.1"/>
    <property type="molecule type" value="Genomic_DNA"/>
</dbReference>
<dbReference type="AlphaFoldDB" id="A0A0K1JMS8"/>
<dbReference type="OrthoDB" id="4943760at2"/>
<protein>
    <submittedName>
        <fullName evidence="2">Uncharacterized protein</fullName>
    </submittedName>
</protein>
<evidence type="ECO:0000256" key="1">
    <source>
        <dbReference type="SAM" id="SignalP"/>
    </source>
</evidence>
<accession>A0A0K1JMS8</accession>
<evidence type="ECO:0000313" key="2">
    <source>
        <dbReference type="EMBL" id="AKU18024.1"/>
    </source>
</evidence>
<dbReference type="RefSeq" id="WP_052595327.1">
    <property type="nucleotide sequence ID" value="NZ_CP011112.1"/>
</dbReference>
<gene>
    <name evidence="2" type="ORF">VV02_22760</name>
</gene>
<name>A0A0K1JMS8_9MICO</name>
<reference evidence="2 3" key="1">
    <citation type="submission" date="2015-03" db="EMBL/GenBank/DDBJ databases">
        <title>Luteipulveratus halotolerans sp. nov., a novel actinobacterium (Dermacoccaceae) from Sarawak, Malaysia.</title>
        <authorList>
            <person name="Juboi H."/>
            <person name="Basik A."/>
            <person name="Shamsul S.S."/>
            <person name="Arnold P."/>
            <person name="Schmitt E.K."/>
            <person name="Sanglier J.-J."/>
            <person name="Yeo T."/>
        </authorList>
    </citation>
    <scope>NUCLEOTIDE SEQUENCE [LARGE SCALE GENOMIC DNA]</scope>
    <source>
        <strain evidence="2 3">MN07-A0370</strain>
    </source>
</reference>
<feature type="signal peptide" evidence="1">
    <location>
        <begin position="1"/>
        <end position="22"/>
    </location>
</feature>